<reference evidence="2 3" key="2">
    <citation type="submission" date="2018-03" db="EMBL/GenBank/DDBJ databases">
        <authorList>
            <person name="Keele B.F."/>
        </authorList>
    </citation>
    <scope>NUCLEOTIDE SEQUENCE [LARGE SCALE GENOMIC DNA]</scope>
    <source>
        <strain evidence="2 3">CCALA 016</strain>
    </source>
</reference>
<keyword evidence="1" id="KW-0472">Membrane</keyword>
<organism evidence="2 3">
    <name type="scientific">Aphanothece hegewaldii CCALA 016</name>
    <dbReference type="NCBI Taxonomy" id="2107694"/>
    <lineage>
        <taxon>Bacteria</taxon>
        <taxon>Bacillati</taxon>
        <taxon>Cyanobacteriota</taxon>
        <taxon>Cyanophyceae</taxon>
        <taxon>Oscillatoriophycideae</taxon>
        <taxon>Chroococcales</taxon>
        <taxon>Aphanothecaceae</taxon>
        <taxon>Aphanothece</taxon>
    </lineage>
</organism>
<evidence type="ECO:0000313" key="2">
    <source>
        <dbReference type="EMBL" id="PSF37276.1"/>
    </source>
</evidence>
<name>A0A2T1LY24_9CHRO</name>
<protein>
    <submittedName>
        <fullName evidence="2">Cytosine deaminase</fullName>
    </submittedName>
</protein>
<proteinExistence type="predicted"/>
<keyword evidence="1" id="KW-1133">Transmembrane helix</keyword>
<gene>
    <name evidence="2" type="ORF">C7H19_11200</name>
</gene>
<accession>A0A2T1LY24</accession>
<reference evidence="2 3" key="1">
    <citation type="submission" date="2018-03" db="EMBL/GenBank/DDBJ databases">
        <title>The ancient ancestry and fast evolution of plastids.</title>
        <authorList>
            <person name="Moore K.R."/>
            <person name="Magnabosco C."/>
            <person name="Momper L."/>
            <person name="Gold D.A."/>
            <person name="Bosak T."/>
            <person name="Fournier G.P."/>
        </authorList>
    </citation>
    <scope>NUCLEOTIDE SEQUENCE [LARGE SCALE GENOMIC DNA]</scope>
    <source>
        <strain evidence="2 3">CCALA 016</strain>
    </source>
</reference>
<keyword evidence="1" id="KW-0812">Transmembrane</keyword>
<dbReference type="OrthoDB" id="9808742at2"/>
<feature type="transmembrane region" description="Helical" evidence="1">
    <location>
        <begin position="21"/>
        <end position="42"/>
    </location>
</feature>
<evidence type="ECO:0000313" key="3">
    <source>
        <dbReference type="Proteomes" id="UP000239001"/>
    </source>
</evidence>
<evidence type="ECO:0000256" key="1">
    <source>
        <dbReference type="SAM" id="Phobius"/>
    </source>
</evidence>
<comment type="caution">
    <text evidence="2">The sequence shown here is derived from an EMBL/GenBank/DDBJ whole genome shotgun (WGS) entry which is preliminary data.</text>
</comment>
<dbReference type="AlphaFoldDB" id="A0A2T1LY24"/>
<dbReference type="Proteomes" id="UP000239001">
    <property type="component" value="Unassembled WGS sequence"/>
</dbReference>
<keyword evidence="3" id="KW-1185">Reference proteome</keyword>
<dbReference type="EMBL" id="PXOH01000010">
    <property type="protein sequence ID" value="PSF37276.1"/>
    <property type="molecule type" value="Genomic_DNA"/>
</dbReference>
<sequence length="222" mass="25301">MPKMIKLWGLLEYKPQWTLTLKGWFLLVLFLLTLTMIVVTQIHSFLAVQSPIKADALLIEGWVSDSVIKGAVTEYNQEHYQVIITTGLPLDRGFYLSQYKNYAELTAATLTALGIPQNKIIPIAIPVTKTNRTATAAKTVKDWLTHSEIKIKSINIYSFDVHTRRSWLLYQKRLSPDLKVGAIAHLAEDYDPHFWWTYSAGFRSISNEALAYVYALLFGDFS</sequence>